<reference evidence="1 2" key="1">
    <citation type="submission" date="2018-08" db="EMBL/GenBank/DDBJ databases">
        <title>Aphanomyces genome sequencing and annotation.</title>
        <authorList>
            <person name="Minardi D."/>
            <person name="Oidtmann B."/>
            <person name="Van Der Giezen M."/>
            <person name="Studholme D.J."/>
        </authorList>
    </citation>
    <scope>NUCLEOTIDE SEQUENCE [LARGE SCALE GENOMIC DNA]</scope>
    <source>
        <strain evidence="1 2">Kv</strain>
    </source>
</reference>
<protein>
    <submittedName>
        <fullName evidence="1">Uncharacterized protein</fullName>
    </submittedName>
</protein>
<name>A0A397A2M4_APHAT</name>
<comment type="caution">
    <text evidence="1">The sequence shown here is derived from an EMBL/GenBank/DDBJ whole genome shotgun (WGS) entry which is preliminary data.</text>
</comment>
<organism evidence="1 2">
    <name type="scientific">Aphanomyces astaci</name>
    <name type="common">Crayfish plague agent</name>
    <dbReference type="NCBI Taxonomy" id="112090"/>
    <lineage>
        <taxon>Eukaryota</taxon>
        <taxon>Sar</taxon>
        <taxon>Stramenopiles</taxon>
        <taxon>Oomycota</taxon>
        <taxon>Saprolegniomycetes</taxon>
        <taxon>Saprolegniales</taxon>
        <taxon>Verrucalvaceae</taxon>
        <taxon>Aphanomyces</taxon>
    </lineage>
</organism>
<dbReference type="VEuPathDB" id="FungiDB:H257_02145"/>
<evidence type="ECO:0000313" key="2">
    <source>
        <dbReference type="Proteomes" id="UP000265427"/>
    </source>
</evidence>
<dbReference type="EMBL" id="QUSZ01008301">
    <property type="protein sequence ID" value="RHY00605.1"/>
    <property type="molecule type" value="Genomic_DNA"/>
</dbReference>
<gene>
    <name evidence="1" type="ORF">DYB36_013106</name>
</gene>
<evidence type="ECO:0000313" key="1">
    <source>
        <dbReference type="EMBL" id="RHY00605.1"/>
    </source>
</evidence>
<dbReference type="Proteomes" id="UP000265427">
    <property type="component" value="Unassembled WGS sequence"/>
</dbReference>
<sequence length="259" mass="30180">MSHAVEVLPVHKKDQQHFIYDEEGALSMGLLENDEEYVVCIRQATLDCMDEKLNELFANILVHCLLANSRALFDQFKADFMELRRCNEALPEPLSDDMMLGKAMFYTLKGIDNCFQHHRLSLWDYPTFEVFRDLRERQLLDDPRSRLYVIEMSYTRAALDDVLATAATMTDEHRNWETDQDLNAYIDQIYGDINNPANPPEYMSERAILAPKNVGVDEYNAKVLRKMNNPKPSLYSTKQIILHIKLLRHCFSSHNTDTR</sequence>
<dbReference type="AlphaFoldDB" id="A0A397A2M4"/>
<accession>A0A397A2M4</accession>
<proteinExistence type="predicted"/>